<evidence type="ECO:0000256" key="5">
    <source>
        <dbReference type="ARBA" id="ARBA00023136"/>
    </source>
</evidence>
<dbReference type="Gene3D" id="1.10.510.10">
    <property type="entry name" value="Transferase(Phosphotransferase) domain 1"/>
    <property type="match status" value="1"/>
</dbReference>
<comment type="subcellular location">
    <subcellularLocation>
        <location evidence="1">Cell membrane</location>
        <topology evidence="1">Single-pass membrane protein</topology>
    </subcellularLocation>
</comment>
<dbReference type="Pfam" id="PF07714">
    <property type="entry name" value="PK_Tyr_Ser-Thr"/>
    <property type="match status" value="1"/>
</dbReference>
<dbReference type="Gene3D" id="3.30.200.20">
    <property type="entry name" value="Phosphorylase Kinase, domain 1"/>
    <property type="match status" value="1"/>
</dbReference>
<feature type="transmembrane region" description="Helical" evidence="9">
    <location>
        <begin position="275"/>
        <end position="299"/>
    </location>
</feature>
<evidence type="ECO:0000256" key="7">
    <source>
        <dbReference type="ARBA" id="ARBA00023180"/>
    </source>
</evidence>
<proteinExistence type="predicted"/>
<keyword evidence="3" id="KW-0732">Signal</keyword>
<dbReference type="InterPro" id="IPR000719">
    <property type="entry name" value="Prot_kinase_dom"/>
</dbReference>
<evidence type="ECO:0000256" key="6">
    <source>
        <dbReference type="ARBA" id="ARBA00023170"/>
    </source>
</evidence>
<dbReference type="PROSITE" id="PS00107">
    <property type="entry name" value="PROTEIN_KINASE_ATP"/>
    <property type="match status" value="1"/>
</dbReference>
<evidence type="ECO:0000256" key="3">
    <source>
        <dbReference type="ARBA" id="ARBA00022729"/>
    </source>
</evidence>
<keyword evidence="7" id="KW-0325">Glycoprotein</keyword>
<name>A0A914EAS5_9BILA</name>
<organism evidence="11 12">
    <name type="scientific">Acrobeloides nanus</name>
    <dbReference type="NCBI Taxonomy" id="290746"/>
    <lineage>
        <taxon>Eukaryota</taxon>
        <taxon>Metazoa</taxon>
        <taxon>Ecdysozoa</taxon>
        <taxon>Nematoda</taxon>
        <taxon>Chromadorea</taxon>
        <taxon>Rhabditida</taxon>
        <taxon>Tylenchina</taxon>
        <taxon>Cephalobomorpha</taxon>
        <taxon>Cephaloboidea</taxon>
        <taxon>Cephalobidae</taxon>
        <taxon>Acrobeloides</taxon>
    </lineage>
</organism>
<dbReference type="GO" id="GO:0051897">
    <property type="term" value="P:positive regulation of phosphatidylinositol 3-kinase/protein kinase B signal transduction"/>
    <property type="evidence" value="ECO:0007669"/>
    <property type="project" value="TreeGrafter"/>
</dbReference>
<evidence type="ECO:0000256" key="4">
    <source>
        <dbReference type="ARBA" id="ARBA00022989"/>
    </source>
</evidence>
<dbReference type="GO" id="GO:0005886">
    <property type="term" value="C:plasma membrane"/>
    <property type="evidence" value="ECO:0007669"/>
    <property type="project" value="UniProtKB-SubCell"/>
</dbReference>
<evidence type="ECO:0000256" key="9">
    <source>
        <dbReference type="SAM" id="Phobius"/>
    </source>
</evidence>
<feature type="domain" description="Protein kinase" evidence="10">
    <location>
        <begin position="30"/>
        <end position="370"/>
    </location>
</feature>
<evidence type="ECO:0000256" key="2">
    <source>
        <dbReference type="ARBA" id="ARBA00022692"/>
    </source>
</evidence>
<dbReference type="AlphaFoldDB" id="A0A914EAS5"/>
<keyword evidence="5 9" id="KW-0472">Membrane</keyword>
<keyword evidence="8" id="KW-0067">ATP-binding</keyword>
<dbReference type="PROSITE" id="PS50011">
    <property type="entry name" value="PROTEIN_KINASE_DOM"/>
    <property type="match status" value="1"/>
</dbReference>
<dbReference type="GO" id="GO:0004714">
    <property type="term" value="F:transmembrane receptor protein tyrosine kinase activity"/>
    <property type="evidence" value="ECO:0007669"/>
    <property type="project" value="TreeGrafter"/>
</dbReference>
<evidence type="ECO:0000256" key="1">
    <source>
        <dbReference type="ARBA" id="ARBA00004162"/>
    </source>
</evidence>
<dbReference type="WBParaSite" id="ACRNAN_scaffold6512.g22506.t1">
    <property type="protein sequence ID" value="ACRNAN_scaffold6512.g22506.t1"/>
    <property type="gene ID" value="ACRNAN_scaffold6512.g22506"/>
</dbReference>
<sequence>MGFVISKLGLCNQQDDQLSSSLLMIPKEKITILRHIGSGNFGVVYEISWKKDICLFTCFHGVKRKYVCKTLHDLNNAHILMKEFYNMAKLKNDNVVKLLGISLDERTMSLVNVYSYGVVLWEMFSYGALPSLMNHSNENPFLEQPEACPDDFYGLMKKCWSFDSHSRPEFGEIKNYLSELKLAILGVSNDYSGEHFQQGDNVIAIRDKGENRFYCQNVKSGQFGEIGRETLYFVADSATENISESSRLIQTGNEAFELEASRSDTSTSFLNRMKWLITLGIIIFCSLLSVIILAIWYTIAMSDVETTTYIVPTEVISTTTQTNVNSKYECPNYIHPVIASEEVTYILDGIYVYKIQNQRVVKKVKEADFFVQSNFSLANIKAGYIRNGSLILLDDMDDKKQVQVFIYDPIPMQSDKFKLREGFPKKTPIDWYISGAIKINDKAYVFDY</sequence>
<evidence type="ECO:0000313" key="12">
    <source>
        <dbReference type="WBParaSite" id="ACRNAN_scaffold6512.g22506.t1"/>
    </source>
</evidence>
<reference evidence="12" key="1">
    <citation type="submission" date="2022-11" db="UniProtKB">
        <authorList>
            <consortium name="WormBaseParasite"/>
        </authorList>
    </citation>
    <scope>IDENTIFICATION</scope>
</reference>
<dbReference type="GO" id="GO:0005524">
    <property type="term" value="F:ATP binding"/>
    <property type="evidence" value="ECO:0007669"/>
    <property type="project" value="UniProtKB-UniRule"/>
</dbReference>
<keyword evidence="2 9" id="KW-0812">Transmembrane</keyword>
<keyword evidence="6" id="KW-0675">Receptor</keyword>
<dbReference type="InterPro" id="IPR001245">
    <property type="entry name" value="Ser-Thr/Tyr_kinase_cat_dom"/>
</dbReference>
<dbReference type="GO" id="GO:0007169">
    <property type="term" value="P:cell surface receptor protein tyrosine kinase signaling pathway"/>
    <property type="evidence" value="ECO:0007669"/>
    <property type="project" value="TreeGrafter"/>
</dbReference>
<protein>
    <submittedName>
        <fullName evidence="12">Protein kinase domain-containing protein</fullName>
    </submittedName>
</protein>
<feature type="binding site" evidence="8">
    <location>
        <position position="69"/>
    </location>
    <ligand>
        <name>ATP</name>
        <dbReference type="ChEBI" id="CHEBI:30616"/>
    </ligand>
</feature>
<evidence type="ECO:0000313" key="11">
    <source>
        <dbReference type="Proteomes" id="UP000887540"/>
    </source>
</evidence>
<dbReference type="InterPro" id="IPR017441">
    <property type="entry name" value="Protein_kinase_ATP_BS"/>
</dbReference>
<keyword evidence="11" id="KW-1185">Reference proteome</keyword>
<keyword evidence="8" id="KW-0547">Nucleotide-binding</keyword>
<keyword evidence="4 9" id="KW-1133">Transmembrane helix</keyword>
<dbReference type="GO" id="GO:0043235">
    <property type="term" value="C:receptor complex"/>
    <property type="evidence" value="ECO:0007669"/>
    <property type="project" value="TreeGrafter"/>
</dbReference>
<dbReference type="PANTHER" id="PTHR24416:SF349">
    <property type="entry name" value="TYROSINE-PROTEIN KINASE RYK"/>
    <property type="match status" value="1"/>
</dbReference>
<dbReference type="Proteomes" id="UP000887540">
    <property type="component" value="Unplaced"/>
</dbReference>
<dbReference type="GO" id="GO:0010976">
    <property type="term" value="P:positive regulation of neuron projection development"/>
    <property type="evidence" value="ECO:0007669"/>
    <property type="project" value="TreeGrafter"/>
</dbReference>
<evidence type="ECO:0000259" key="10">
    <source>
        <dbReference type="PROSITE" id="PS50011"/>
    </source>
</evidence>
<dbReference type="PANTHER" id="PTHR24416">
    <property type="entry name" value="TYROSINE-PROTEIN KINASE RECEPTOR"/>
    <property type="match status" value="1"/>
</dbReference>
<accession>A0A914EAS5</accession>
<evidence type="ECO:0000256" key="8">
    <source>
        <dbReference type="PROSITE-ProRule" id="PRU10141"/>
    </source>
</evidence>
<dbReference type="InterPro" id="IPR050122">
    <property type="entry name" value="RTK"/>
</dbReference>
<dbReference type="SUPFAM" id="SSF56112">
    <property type="entry name" value="Protein kinase-like (PK-like)"/>
    <property type="match status" value="1"/>
</dbReference>
<dbReference type="InterPro" id="IPR011009">
    <property type="entry name" value="Kinase-like_dom_sf"/>
</dbReference>